<sequence>MIIVDGESGKRKKESFMWNADIYDSFGKERMQPSIDLAARLKDKKFKRILDVGCGSGMSTAAILSTWKDAEVIGVDLS</sequence>
<dbReference type="CDD" id="cd02440">
    <property type="entry name" value="AdoMet_MTases"/>
    <property type="match status" value="1"/>
</dbReference>
<organism evidence="1 2">
    <name type="scientific">Candidatus Anaerobutyricum stercoris</name>
    <dbReference type="NCBI Taxonomy" id="2838457"/>
    <lineage>
        <taxon>Bacteria</taxon>
        <taxon>Bacillati</taxon>
        <taxon>Bacillota</taxon>
        <taxon>Clostridia</taxon>
        <taxon>Lachnospirales</taxon>
        <taxon>Lachnospiraceae</taxon>
        <taxon>Anaerobutyricum</taxon>
    </lineage>
</organism>
<dbReference type="InterPro" id="IPR029063">
    <property type="entry name" value="SAM-dependent_MTases_sf"/>
</dbReference>
<dbReference type="Proteomes" id="UP000824049">
    <property type="component" value="Unassembled WGS sequence"/>
</dbReference>
<dbReference type="AlphaFoldDB" id="A0A9D2ENZ2"/>
<accession>A0A9D2ENZ2</accession>
<dbReference type="GO" id="GO:0008168">
    <property type="term" value="F:methyltransferase activity"/>
    <property type="evidence" value="ECO:0007669"/>
    <property type="project" value="UniProtKB-KW"/>
</dbReference>
<reference evidence="1" key="2">
    <citation type="submission" date="2021-04" db="EMBL/GenBank/DDBJ databases">
        <authorList>
            <person name="Gilroy R."/>
        </authorList>
    </citation>
    <scope>NUCLEOTIDE SEQUENCE</scope>
    <source>
        <strain evidence="1">CHK179-28034</strain>
    </source>
</reference>
<dbReference type="SUPFAM" id="SSF53335">
    <property type="entry name" value="S-adenosyl-L-methionine-dependent methyltransferases"/>
    <property type="match status" value="1"/>
</dbReference>
<keyword evidence="1" id="KW-0808">Transferase</keyword>
<keyword evidence="1" id="KW-0489">Methyltransferase</keyword>
<dbReference type="Gene3D" id="3.40.50.150">
    <property type="entry name" value="Vaccinia Virus protein VP39"/>
    <property type="match status" value="1"/>
</dbReference>
<protein>
    <submittedName>
        <fullName evidence="1">Methyltransferase domain-containing protein</fullName>
    </submittedName>
</protein>
<comment type="caution">
    <text evidence="1">The sequence shown here is derived from an EMBL/GenBank/DDBJ whole genome shotgun (WGS) entry which is preliminary data.</text>
</comment>
<dbReference type="EMBL" id="DXBR01000119">
    <property type="protein sequence ID" value="HIZ40816.1"/>
    <property type="molecule type" value="Genomic_DNA"/>
</dbReference>
<reference evidence="1" key="1">
    <citation type="journal article" date="2021" name="PeerJ">
        <title>Extensive microbial diversity within the chicken gut microbiome revealed by metagenomics and culture.</title>
        <authorList>
            <person name="Gilroy R."/>
            <person name="Ravi A."/>
            <person name="Getino M."/>
            <person name="Pursley I."/>
            <person name="Horton D.L."/>
            <person name="Alikhan N.F."/>
            <person name="Baker D."/>
            <person name="Gharbi K."/>
            <person name="Hall N."/>
            <person name="Watson M."/>
            <person name="Adriaenssens E.M."/>
            <person name="Foster-Nyarko E."/>
            <person name="Jarju S."/>
            <person name="Secka A."/>
            <person name="Antonio M."/>
            <person name="Oren A."/>
            <person name="Chaudhuri R.R."/>
            <person name="La Ragione R."/>
            <person name="Hildebrand F."/>
            <person name="Pallen M.J."/>
        </authorList>
    </citation>
    <scope>NUCLEOTIDE SEQUENCE</scope>
    <source>
        <strain evidence="1">CHK179-28034</strain>
    </source>
</reference>
<proteinExistence type="predicted"/>
<evidence type="ECO:0000313" key="2">
    <source>
        <dbReference type="Proteomes" id="UP000824049"/>
    </source>
</evidence>
<name>A0A9D2ENZ2_9FIRM</name>
<feature type="non-terminal residue" evidence="1">
    <location>
        <position position="78"/>
    </location>
</feature>
<gene>
    <name evidence="1" type="ORF">H9968_13035</name>
</gene>
<dbReference type="GO" id="GO:0032259">
    <property type="term" value="P:methylation"/>
    <property type="evidence" value="ECO:0007669"/>
    <property type="project" value="UniProtKB-KW"/>
</dbReference>
<evidence type="ECO:0000313" key="1">
    <source>
        <dbReference type="EMBL" id="HIZ40816.1"/>
    </source>
</evidence>